<organism evidence="1 2">
    <name type="scientific">Artemisia annua</name>
    <name type="common">Sweet wormwood</name>
    <dbReference type="NCBI Taxonomy" id="35608"/>
    <lineage>
        <taxon>Eukaryota</taxon>
        <taxon>Viridiplantae</taxon>
        <taxon>Streptophyta</taxon>
        <taxon>Embryophyta</taxon>
        <taxon>Tracheophyta</taxon>
        <taxon>Spermatophyta</taxon>
        <taxon>Magnoliopsida</taxon>
        <taxon>eudicotyledons</taxon>
        <taxon>Gunneridae</taxon>
        <taxon>Pentapetalae</taxon>
        <taxon>asterids</taxon>
        <taxon>campanulids</taxon>
        <taxon>Asterales</taxon>
        <taxon>Asteraceae</taxon>
        <taxon>Asteroideae</taxon>
        <taxon>Anthemideae</taxon>
        <taxon>Artemisiinae</taxon>
        <taxon>Artemisia</taxon>
    </lineage>
</organism>
<reference evidence="1 2" key="1">
    <citation type="journal article" date="2018" name="Mol. Plant">
        <title>The genome of Artemisia annua provides insight into the evolution of Asteraceae family and artemisinin biosynthesis.</title>
        <authorList>
            <person name="Shen Q."/>
            <person name="Zhang L."/>
            <person name="Liao Z."/>
            <person name="Wang S."/>
            <person name="Yan T."/>
            <person name="Shi P."/>
            <person name="Liu M."/>
            <person name="Fu X."/>
            <person name="Pan Q."/>
            <person name="Wang Y."/>
            <person name="Lv Z."/>
            <person name="Lu X."/>
            <person name="Zhang F."/>
            <person name="Jiang W."/>
            <person name="Ma Y."/>
            <person name="Chen M."/>
            <person name="Hao X."/>
            <person name="Li L."/>
            <person name="Tang Y."/>
            <person name="Lv G."/>
            <person name="Zhou Y."/>
            <person name="Sun X."/>
            <person name="Brodelius P.E."/>
            <person name="Rose J.K.C."/>
            <person name="Tang K."/>
        </authorList>
    </citation>
    <scope>NUCLEOTIDE SEQUENCE [LARGE SCALE GENOMIC DNA]</scope>
    <source>
        <strain evidence="2">cv. Huhao1</strain>
        <tissue evidence="1">Leaf</tissue>
    </source>
</reference>
<comment type="caution">
    <text evidence="1">The sequence shown here is derived from an EMBL/GenBank/DDBJ whole genome shotgun (WGS) entry which is preliminary data.</text>
</comment>
<keyword evidence="2" id="KW-1185">Reference proteome</keyword>
<dbReference type="AlphaFoldDB" id="A0A2U1KJR6"/>
<dbReference type="Proteomes" id="UP000245207">
    <property type="component" value="Unassembled WGS sequence"/>
</dbReference>
<evidence type="ECO:0000313" key="1">
    <source>
        <dbReference type="EMBL" id="PWA37005.1"/>
    </source>
</evidence>
<evidence type="ECO:0000313" key="2">
    <source>
        <dbReference type="Proteomes" id="UP000245207"/>
    </source>
</evidence>
<gene>
    <name evidence="1" type="ORF">CTI12_AA594440</name>
</gene>
<proteinExistence type="predicted"/>
<protein>
    <submittedName>
        <fullName evidence="1">Sigma factor E</fullName>
    </submittedName>
</protein>
<dbReference type="EMBL" id="PKPP01017388">
    <property type="protein sequence ID" value="PWA37005.1"/>
    <property type="molecule type" value="Genomic_DNA"/>
</dbReference>
<accession>A0A2U1KJR6</accession>
<sequence length="225" mass="25161">MLPAIPSSWMTTAEYKISTTNVTVIDTQLKVRMFGFFYFESHENAIFSLGTMPSPLACWIAHPSSVPHPSVSAGPIGFAPANNFGTKPDEEALLKCPRIPTTTAGVTWTENSVRIEGDICRLMRTNMNKGSNVAKILAVIALYADHTHERRKNPGTHKEFIDMFADNDGDKRRQLALLRLALNDVGNLVIRKRYGLDDKDYKTLGEIIGNMSISRGNRRKLFTYI</sequence>
<dbReference type="STRING" id="35608.A0A2U1KJR6"/>
<name>A0A2U1KJR6_ARTAN</name>